<evidence type="ECO:0000256" key="6">
    <source>
        <dbReference type="ARBA" id="ARBA00022792"/>
    </source>
</evidence>
<sequence length="88" mass="9946">MASSAAMPEPVRVSPLIRVGRWSFLALGIMWGISRNRSLSKKETKFREMEEQARPAREAAKAAEKARLNREEMLYLAKETGTPVPPNF</sequence>
<keyword evidence="10" id="KW-0472">Membrane</keyword>
<comment type="subunit">
    <text evidence="15">F-type ATPases have 2 components, CF(1) - the catalytic core - and CF(0) - the membrane proton channel. CF(1) and CF(0) have multiple subunits.</text>
</comment>
<evidence type="ECO:0000313" key="17">
    <source>
        <dbReference type="Proteomes" id="UP001642540"/>
    </source>
</evidence>
<dbReference type="PANTHER" id="PTHR12427:SF1">
    <property type="entry name" value="ATP SYNTHASE SUBUNIT E, MITOCHONDRIAL"/>
    <property type="match status" value="1"/>
</dbReference>
<name>A0ABP1Q0I0_9HEXA</name>
<keyword evidence="7" id="KW-0007">Acetylation</keyword>
<dbReference type="EMBL" id="CAXLJM020000015">
    <property type="protein sequence ID" value="CAL8081258.1"/>
    <property type="molecule type" value="Genomic_DNA"/>
</dbReference>
<comment type="subunit">
    <text evidence="13">Component of the ATP synthase complex composed at least of ATP5F1A/subunit alpha, ATP5F1B/subunit beta, ATP5MC1/subunit c (homooctomer), MT-ATP6/subunit a, MT-ATP8/subunit 8, ATP5ME/subunit e, ATP5MF/subunit f, ATP5MG/subunit g, ATP5MK/subunit k, ATP5MJ/subunit j, ATP5F1C/subunit gamma, ATP5F1D/subunit delta, ATP5F1E/subunit epsilon, ATP5PF/subunit F6, ATP5PB/subunit b, ATP5PD/subunit d, ATP5PO/subunit OSCP. ATP synthase complex consists of a soluble F(1) head domain (subunits alpha(3) and beta(3)) - the catalytic core - and a membrane F(0) domain - the membrane proton channel (subunits c, a, 8, e, f, g, k and j). These two domains are linked by a central stalk (subunits gamma, delta, and epsilon) rotating inside the F1 region and a stationary peripheral stalk (subunits F6, b, d, and OSCP).</text>
</comment>
<evidence type="ECO:0000256" key="7">
    <source>
        <dbReference type="ARBA" id="ARBA00022990"/>
    </source>
</evidence>
<evidence type="ECO:0000256" key="14">
    <source>
        <dbReference type="ARBA" id="ARBA00074682"/>
    </source>
</evidence>
<reference evidence="16 17" key="1">
    <citation type="submission" date="2024-08" db="EMBL/GenBank/DDBJ databases">
        <authorList>
            <person name="Cucini C."/>
            <person name="Frati F."/>
        </authorList>
    </citation>
    <scope>NUCLEOTIDE SEQUENCE [LARGE SCALE GENOMIC DNA]</scope>
</reference>
<proteinExistence type="inferred from homology"/>
<evidence type="ECO:0000256" key="8">
    <source>
        <dbReference type="ARBA" id="ARBA00023065"/>
    </source>
</evidence>
<evidence type="ECO:0000256" key="4">
    <source>
        <dbReference type="ARBA" id="ARBA00022547"/>
    </source>
</evidence>
<keyword evidence="8 15" id="KW-0406">Ion transport</keyword>
<keyword evidence="11 15" id="KW-0066">ATP synthesis</keyword>
<evidence type="ECO:0000256" key="13">
    <source>
        <dbReference type="ARBA" id="ARBA00064647"/>
    </source>
</evidence>
<evidence type="ECO:0000256" key="11">
    <source>
        <dbReference type="ARBA" id="ARBA00023310"/>
    </source>
</evidence>
<keyword evidence="4 15" id="KW-0138">CF(0)</keyword>
<accession>A0ABP1Q0I0</accession>
<keyword evidence="3 15" id="KW-0813">Transport</keyword>
<keyword evidence="17" id="KW-1185">Reference proteome</keyword>
<evidence type="ECO:0000313" key="16">
    <source>
        <dbReference type="EMBL" id="CAL8081258.1"/>
    </source>
</evidence>
<keyword evidence="9 15" id="KW-0496">Mitochondrion</keyword>
<evidence type="ECO:0000256" key="3">
    <source>
        <dbReference type="ARBA" id="ARBA00022448"/>
    </source>
</evidence>
<comment type="subcellular location">
    <subcellularLocation>
        <location evidence="1 15">Mitochondrion inner membrane</location>
    </subcellularLocation>
</comment>
<comment type="caution">
    <text evidence="16">The sequence shown here is derived from an EMBL/GenBank/DDBJ whole genome shotgun (WGS) entry which is preliminary data.</text>
</comment>
<evidence type="ECO:0000256" key="5">
    <source>
        <dbReference type="ARBA" id="ARBA00022781"/>
    </source>
</evidence>
<comment type="similarity">
    <text evidence="2 15">Belongs to the ATPase e subunit family.</text>
</comment>
<gene>
    <name evidence="16" type="ORF">ODALV1_LOCUS4868</name>
</gene>
<keyword evidence="5 15" id="KW-0375">Hydrogen ion transport</keyword>
<evidence type="ECO:0000256" key="9">
    <source>
        <dbReference type="ARBA" id="ARBA00023128"/>
    </source>
</evidence>
<protein>
    <recommendedName>
        <fullName evidence="14 15">ATP synthase F(0) complex subunit e, mitochondrial</fullName>
    </recommendedName>
</protein>
<evidence type="ECO:0000256" key="10">
    <source>
        <dbReference type="ARBA" id="ARBA00023136"/>
    </source>
</evidence>
<dbReference type="PANTHER" id="PTHR12427">
    <property type="entry name" value="ATP SYNTHASE E CHAIN, MITOCHONDRIAL"/>
    <property type="match status" value="1"/>
</dbReference>
<dbReference type="InterPro" id="IPR008386">
    <property type="entry name" value="ATP_synth_F0_esu_mt"/>
</dbReference>
<organism evidence="16 17">
    <name type="scientific">Orchesella dallaii</name>
    <dbReference type="NCBI Taxonomy" id="48710"/>
    <lineage>
        <taxon>Eukaryota</taxon>
        <taxon>Metazoa</taxon>
        <taxon>Ecdysozoa</taxon>
        <taxon>Arthropoda</taxon>
        <taxon>Hexapoda</taxon>
        <taxon>Collembola</taxon>
        <taxon>Entomobryomorpha</taxon>
        <taxon>Entomobryoidea</taxon>
        <taxon>Orchesellidae</taxon>
        <taxon>Orchesellinae</taxon>
        <taxon>Orchesella</taxon>
    </lineage>
</organism>
<evidence type="ECO:0000256" key="12">
    <source>
        <dbReference type="ARBA" id="ARBA00057306"/>
    </source>
</evidence>
<comment type="function">
    <text evidence="12 15">Subunit e, of the mitochondrial membrane ATP synthase complex (F(1)F(0) ATP synthase or Complex V) that produces ATP from ADP in the presence of a proton gradient across the membrane which is generated by electron transport complexes of the respiratory chain. ATP synthase complex consist of a soluble F(1) head domain - the catalytic core - and a membrane F(1) domain - the membrane proton channel. These two domains are linked by a central stalk rotating inside the F(1) region and a stationary peripheral stalk. During catalysis, ATP synthesis in the catalytic domain of F(1) is coupled via a rotary mechanism of the central stalk subunits to proton translocation. In vivo, can only synthesize ATP although its ATP hydrolase activity can be activated artificially in vitro. Part of the complex F(0) domain.</text>
</comment>
<evidence type="ECO:0000256" key="1">
    <source>
        <dbReference type="ARBA" id="ARBA00004273"/>
    </source>
</evidence>
<dbReference type="Proteomes" id="UP001642540">
    <property type="component" value="Unassembled WGS sequence"/>
</dbReference>
<evidence type="ECO:0000256" key="2">
    <source>
        <dbReference type="ARBA" id="ARBA00007333"/>
    </source>
</evidence>
<evidence type="ECO:0000256" key="15">
    <source>
        <dbReference type="RuleBase" id="RU367005"/>
    </source>
</evidence>
<dbReference type="Pfam" id="PF05680">
    <property type="entry name" value="ATP-synt_E"/>
    <property type="match status" value="1"/>
</dbReference>
<keyword evidence="6 15" id="KW-0999">Mitochondrion inner membrane</keyword>